<reference evidence="3 4" key="1">
    <citation type="journal article" date="2015" name="BMC Genomics">
        <title>The genome of the truffle-parasite Tolypocladium ophioglossoides and the evolution of antifungal peptaibiotics.</title>
        <authorList>
            <person name="Quandt C.A."/>
            <person name="Bushley K.E."/>
            <person name="Spatafora J.W."/>
        </authorList>
    </citation>
    <scope>NUCLEOTIDE SEQUENCE [LARGE SCALE GENOMIC DNA]</scope>
    <source>
        <strain evidence="3 4">CBS 100239</strain>
    </source>
</reference>
<dbReference type="InterPro" id="IPR027417">
    <property type="entry name" value="P-loop_NTPase"/>
</dbReference>
<dbReference type="PROSITE" id="PS50837">
    <property type="entry name" value="NACHT"/>
    <property type="match status" value="1"/>
</dbReference>
<dbReference type="SUPFAM" id="SSF52540">
    <property type="entry name" value="P-loop containing nucleoside triphosphate hydrolases"/>
    <property type="match status" value="1"/>
</dbReference>
<accession>A0A0L0ND53</accession>
<dbReference type="Proteomes" id="UP000036947">
    <property type="component" value="Unassembled WGS sequence"/>
</dbReference>
<evidence type="ECO:0000259" key="2">
    <source>
        <dbReference type="PROSITE" id="PS50837"/>
    </source>
</evidence>
<keyword evidence="4" id="KW-1185">Reference proteome</keyword>
<keyword evidence="1" id="KW-0677">Repeat</keyword>
<evidence type="ECO:0000313" key="4">
    <source>
        <dbReference type="Proteomes" id="UP000036947"/>
    </source>
</evidence>
<sequence>MSVVTTFHGTGIQNSGYGDFNARDIHIGAGPDHLLADLRVTDPRDDKVRIQATKGGLLKDSYRWILDHDDFLQWRNDPHGRLLWIKGDPGKGKTMLLCGIIDHLTRTAAEARRLAYFFCQATDERLNNATAVLRGLLYMLVGQYPRLVSHIREEYGRAGKRLFEDSNAWFAMSRILMAMLDDEILDGVVLIVDALDECSADRQRLLDFIARGSASSRVRWIISSRNWPDIEEKLDNTSQKVTLRLELNDDSIADAVRAYIRHEVRELAQLKKYDEETRYAIHRHVTNKAGNTFLWVALVCQELANPDVQSWEALDILRTFPSGLESLYERMMEHLFKSRHAGLCRRILAVASIVYRPVSLKELASIDESLARFTDNPIALETLVGSCGSFLTLLEGIVYFVHQSAKDFLLDKASVLPNGIAHQHRAIFSTSIEVLSRTLRRDIYNLVTPGFSIRDIIPPDPDPLAPARYSCIYWVDHLQDANSMEKLTEEYLRDNGPVHTFLQRKYLYWLEALSLFGGLSQAVLAIQKLAALATRVGMQQLAHLVRDALRFILSHRGAIEIAPLQLYASALVFSPTRSLVKNLFEHEKPSWIISPPAMGLDWNACVQTLDDGDQV</sequence>
<proteinExistence type="predicted"/>
<dbReference type="PANTHER" id="PTHR10039:SF5">
    <property type="entry name" value="NACHT DOMAIN-CONTAINING PROTEIN"/>
    <property type="match status" value="1"/>
</dbReference>
<dbReference type="AlphaFoldDB" id="A0A0L0ND53"/>
<protein>
    <submittedName>
        <fullName evidence="3">Vegetative incompatibility protein HET-E-1</fullName>
    </submittedName>
</protein>
<dbReference type="InterPro" id="IPR007111">
    <property type="entry name" value="NACHT_NTPase"/>
</dbReference>
<dbReference type="STRING" id="1163406.A0A0L0ND53"/>
<dbReference type="EMBL" id="LFRF01000008">
    <property type="protein sequence ID" value="KND91690.1"/>
    <property type="molecule type" value="Genomic_DNA"/>
</dbReference>
<organism evidence="3 4">
    <name type="scientific">Tolypocladium ophioglossoides (strain CBS 100239)</name>
    <name type="common">Snaketongue truffleclub</name>
    <name type="synonym">Elaphocordyceps ophioglossoides</name>
    <dbReference type="NCBI Taxonomy" id="1163406"/>
    <lineage>
        <taxon>Eukaryota</taxon>
        <taxon>Fungi</taxon>
        <taxon>Dikarya</taxon>
        <taxon>Ascomycota</taxon>
        <taxon>Pezizomycotina</taxon>
        <taxon>Sordariomycetes</taxon>
        <taxon>Hypocreomycetidae</taxon>
        <taxon>Hypocreales</taxon>
        <taxon>Ophiocordycipitaceae</taxon>
        <taxon>Tolypocladium</taxon>
    </lineage>
</organism>
<gene>
    <name evidence="3" type="ORF">TOPH_03875</name>
</gene>
<dbReference type="OrthoDB" id="4927664at2759"/>
<evidence type="ECO:0000256" key="1">
    <source>
        <dbReference type="ARBA" id="ARBA00022737"/>
    </source>
</evidence>
<dbReference type="InterPro" id="IPR056884">
    <property type="entry name" value="NPHP3-like_N"/>
</dbReference>
<feature type="non-terminal residue" evidence="3">
    <location>
        <position position="615"/>
    </location>
</feature>
<dbReference type="FunFam" id="3.40.50.300:FF:001638">
    <property type="entry name" value="NACHT and WD40 domain protein"/>
    <property type="match status" value="1"/>
</dbReference>
<name>A0A0L0ND53_TOLOC</name>
<comment type="caution">
    <text evidence="3">The sequence shown here is derived from an EMBL/GenBank/DDBJ whole genome shotgun (WGS) entry which is preliminary data.</text>
</comment>
<dbReference type="PANTHER" id="PTHR10039">
    <property type="entry name" value="AMELOGENIN"/>
    <property type="match status" value="1"/>
</dbReference>
<evidence type="ECO:0000313" key="3">
    <source>
        <dbReference type="EMBL" id="KND91690.1"/>
    </source>
</evidence>
<feature type="domain" description="NACHT" evidence="2">
    <location>
        <begin position="81"/>
        <end position="301"/>
    </location>
</feature>
<dbReference type="Pfam" id="PF24883">
    <property type="entry name" value="NPHP3_N"/>
    <property type="match status" value="1"/>
</dbReference>
<dbReference type="Gene3D" id="3.40.50.300">
    <property type="entry name" value="P-loop containing nucleotide triphosphate hydrolases"/>
    <property type="match status" value="1"/>
</dbReference>